<keyword evidence="3" id="KW-1185">Reference proteome</keyword>
<comment type="caution">
    <text evidence="2">The sequence shown here is derived from an EMBL/GenBank/DDBJ whole genome shotgun (WGS) entry which is preliminary data.</text>
</comment>
<protein>
    <recommendedName>
        <fullName evidence="4">Antitoxin</fullName>
    </recommendedName>
</protein>
<gene>
    <name evidence="2" type="ORF">R69658_05851</name>
</gene>
<dbReference type="EMBL" id="CAJNAU010000073">
    <property type="protein sequence ID" value="CAE6821053.1"/>
    <property type="molecule type" value="Genomic_DNA"/>
</dbReference>
<dbReference type="RefSeq" id="WP_200621129.1">
    <property type="nucleotide sequence ID" value="NZ_CAJNAU010000073.1"/>
</dbReference>
<sequence length="98" mass="10936">MSFRTHDVVPISEARSRLTELAEDVVAGAEKVLTKNGSAYVAIVDARKLDYYHALEAEHGRLVMLDDAEKGLRDALAGRTKPLAELRDTMLRRARSKK</sequence>
<dbReference type="Gene3D" id="3.40.1620.10">
    <property type="entry name" value="YefM-like domain"/>
    <property type="match status" value="1"/>
</dbReference>
<name>A0ABM8SN97_9BURK</name>
<proteinExistence type="inferred from homology"/>
<dbReference type="SUPFAM" id="SSF143120">
    <property type="entry name" value="YefM-like"/>
    <property type="match status" value="1"/>
</dbReference>
<dbReference type="InterPro" id="IPR036165">
    <property type="entry name" value="YefM-like_sf"/>
</dbReference>
<evidence type="ECO:0008006" key="4">
    <source>
        <dbReference type="Google" id="ProtNLM"/>
    </source>
</evidence>
<evidence type="ECO:0000256" key="1">
    <source>
        <dbReference type="ARBA" id="ARBA00009981"/>
    </source>
</evidence>
<comment type="similarity">
    <text evidence="1">Belongs to the phD/YefM antitoxin family.</text>
</comment>
<accession>A0ABM8SN97</accession>
<reference evidence="2 3" key="1">
    <citation type="submission" date="2021-02" db="EMBL/GenBank/DDBJ databases">
        <authorList>
            <person name="Vanwijnsberghe S."/>
        </authorList>
    </citation>
    <scope>NUCLEOTIDE SEQUENCE [LARGE SCALE GENOMIC DNA]</scope>
    <source>
        <strain evidence="2 3">R-69658</strain>
    </source>
</reference>
<evidence type="ECO:0000313" key="3">
    <source>
        <dbReference type="Proteomes" id="UP000674425"/>
    </source>
</evidence>
<evidence type="ECO:0000313" key="2">
    <source>
        <dbReference type="EMBL" id="CAE6821053.1"/>
    </source>
</evidence>
<organism evidence="2 3">
    <name type="scientific">Paraburkholderia aspalathi</name>
    <dbReference type="NCBI Taxonomy" id="1324617"/>
    <lineage>
        <taxon>Bacteria</taxon>
        <taxon>Pseudomonadati</taxon>
        <taxon>Pseudomonadota</taxon>
        <taxon>Betaproteobacteria</taxon>
        <taxon>Burkholderiales</taxon>
        <taxon>Burkholderiaceae</taxon>
        <taxon>Paraburkholderia</taxon>
    </lineage>
</organism>
<dbReference type="Proteomes" id="UP000674425">
    <property type="component" value="Unassembled WGS sequence"/>
</dbReference>